<accession>A0A9N9LLD1</accession>
<evidence type="ECO:0000313" key="3">
    <source>
        <dbReference type="EMBL" id="CAG8976253.1"/>
    </source>
</evidence>
<feature type="compositionally biased region" description="Polar residues" evidence="1">
    <location>
        <begin position="505"/>
        <end position="527"/>
    </location>
</feature>
<dbReference type="EMBL" id="CAJVRM010000169">
    <property type="protein sequence ID" value="CAG8976253.1"/>
    <property type="molecule type" value="Genomic_DNA"/>
</dbReference>
<feature type="compositionally biased region" description="Basic and acidic residues" evidence="1">
    <location>
        <begin position="15"/>
        <end position="29"/>
    </location>
</feature>
<protein>
    <submittedName>
        <fullName evidence="3">Uncharacterized protein</fullName>
    </submittedName>
</protein>
<gene>
    <name evidence="3" type="ORF">HYALB_00009428</name>
</gene>
<feature type="compositionally biased region" description="Acidic residues" evidence="1">
    <location>
        <begin position="1"/>
        <end position="14"/>
    </location>
</feature>
<dbReference type="PRINTS" id="PR01217">
    <property type="entry name" value="PRICHEXTENSN"/>
</dbReference>
<feature type="transmembrane region" description="Helical" evidence="2">
    <location>
        <begin position="258"/>
        <end position="279"/>
    </location>
</feature>
<feature type="compositionally biased region" description="Basic and acidic residues" evidence="1">
    <location>
        <begin position="45"/>
        <end position="81"/>
    </location>
</feature>
<dbReference type="Proteomes" id="UP000701801">
    <property type="component" value="Unassembled WGS sequence"/>
</dbReference>
<evidence type="ECO:0000256" key="1">
    <source>
        <dbReference type="SAM" id="MobiDB-lite"/>
    </source>
</evidence>
<sequence>MASLDDIPDGSLEDLDQHDSLTVHSETHSLTRRKGGRDNDDDDDNIGKDFVKGIKDLFDNGSRRGEGTRSKFEDDEPERRDRPGKKKGPSAIEATPAPEPPPSPLPTPPSPPPPPPPPPPAATPTPPAPRVASTTSIPLLTSTPTITPNLFSTTRGPSLIPTLTLPSSKSSSSSLLETPSVPQQPQRGDGKPNGTKLGRPSRPPGTTVTEMQTVMVTPQSATSTPTSLPGITPPRPDRNNGGKGNREKGGLSPLAERLLIAAGAIGTFIIIMTIVYLVLIRKRIDPWGKVRNRKIRRGGNRDFYGWRKGDNSHEAPPLYSGDEYGYPVEKKDLGYQYDPPYSPTVKAATLAPLTIPNVSKKLVNTGSRENSPDQAQIGLAFGTYSPHESPISGPPASYNNAGRRNTLLGRRPSDANTNYGLTQNSMGTNFQSANQDYATADSNLTQNTMLTQPTTNLQPTNQDLSHMSYLSSLSSGFGDGLMVEPTDPIGPVQGYRQSRAPGTFSWMQPTGQHRGNRDTISTTTSEESAPRFRTVNSWVAQQASQVNGAKTDDSNIPDVPTIPRNFERKLNEDPVFKFHPGQEVQISRGSRVPSEILNRKTGISK</sequence>
<evidence type="ECO:0000313" key="4">
    <source>
        <dbReference type="Proteomes" id="UP000701801"/>
    </source>
</evidence>
<feature type="region of interest" description="Disordered" evidence="1">
    <location>
        <begin position="386"/>
        <end position="428"/>
    </location>
</feature>
<feature type="compositionally biased region" description="Basic and acidic residues" evidence="1">
    <location>
        <begin position="235"/>
        <end position="249"/>
    </location>
</feature>
<feature type="region of interest" description="Disordered" evidence="1">
    <location>
        <begin position="501"/>
        <end position="527"/>
    </location>
</feature>
<keyword evidence="2" id="KW-0472">Membrane</keyword>
<feature type="compositionally biased region" description="Low complexity" evidence="1">
    <location>
        <begin position="157"/>
        <end position="181"/>
    </location>
</feature>
<keyword evidence="2" id="KW-1133">Transmembrane helix</keyword>
<feature type="compositionally biased region" description="Low complexity" evidence="1">
    <location>
        <begin position="130"/>
        <end position="148"/>
    </location>
</feature>
<comment type="caution">
    <text evidence="3">The sequence shown here is derived from an EMBL/GenBank/DDBJ whole genome shotgun (WGS) entry which is preliminary data.</text>
</comment>
<organism evidence="3 4">
    <name type="scientific">Hymenoscyphus albidus</name>
    <dbReference type="NCBI Taxonomy" id="595503"/>
    <lineage>
        <taxon>Eukaryota</taxon>
        <taxon>Fungi</taxon>
        <taxon>Dikarya</taxon>
        <taxon>Ascomycota</taxon>
        <taxon>Pezizomycotina</taxon>
        <taxon>Leotiomycetes</taxon>
        <taxon>Helotiales</taxon>
        <taxon>Helotiaceae</taxon>
        <taxon>Hymenoscyphus</taxon>
    </lineage>
</organism>
<feature type="region of interest" description="Disordered" evidence="1">
    <location>
        <begin position="1"/>
        <end position="249"/>
    </location>
</feature>
<feature type="compositionally biased region" description="Polar residues" evidence="1">
    <location>
        <begin position="218"/>
        <end position="229"/>
    </location>
</feature>
<reference evidence="3" key="1">
    <citation type="submission" date="2021-07" db="EMBL/GenBank/DDBJ databases">
        <authorList>
            <person name="Durling M."/>
        </authorList>
    </citation>
    <scope>NUCLEOTIDE SEQUENCE</scope>
</reference>
<dbReference type="OrthoDB" id="5411141at2759"/>
<keyword evidence="2" id="KW-0812">Transmembrane</keyword>
<feature type="compositionally biased region" description="Low complexity" evidence="1">
    <location>
        <begin position="206"/>
        <end position="217"/>
    </location>
</feature>
<keyword evidence="4" id="KW-1185">Reference proteome</keyword>
<feature type="compositionally biased region" description="Polar residues" evidence="1">
    <location>
        <begin position="414"/>
        <end position="428"/>
    </location>
</feature>
<feature type="compositionally biased region" description="Pro residues" evidence="1">
    <location>
        <begin position="97"/>
        <end position="129"/>
    </location>
</feature>
<dbReference type="AlphaFoldDB" id="A0A9N9LLD1"/>
<evidence type="ECO:0000256" key="2">
    <source>
        <dbReference type="SAM" id="Phobius"/>
    </source>
</evidence>
<proteinExistence type="predicted"/>
<name>A0A9N9LLD1_9HELO</name>